<proteinExistence type="predicted"/>
<name>A0A6I4IRP8_9FLAO</name>
<sequence length="163" mass="19841">MLFLVLMVMFLISSIIYEHFKLKKIKKNFEHVPLFKKLEDIGFELENSKQKKLDKWFSKIVDEYTYHCSFQVLNNRITLELILEFKNRLKNENYGFVYGLKFARKYKKERLYLTTLTICKLYKIKVVSDLPEVEQVLNDFERMIQIKKIENIKSVPKVFYNYK</sequence>
<keyword evidence="2" id="KW-1185">Reference proteome</keyword>
<organism evidence="1 2">
    <name type="scientific">Flavobacterium profundi</name>
    <dbReference type="NCBI Taxonomy" id="1774945"/>
    <lineage>
        <taxon>Bacteria</taxon>
        <taxon>Pseudomonadati</taxon>
        <taxon>Bacteroidota</taxon>
        <taxon>Flavobacteriia</taxon>
        <taxon>Flavobacteriales</taxon>
        <taxon>Flavobacteriaceae</taxon>
        <taxon>Flavobacterium</taxon>
    </lineage>
</organism>
<protein>
    <submittedName>
        <fullName evidence="1">Uncharacterized protein</fullName>
    </submittedName>
</protein>
<reference evidence="2" key="1">
    <citation type="submission" date="2019-05" db="EMBL/GenBank/DDBJ databases">
        <title>Flavobacterium profundi sp. nov., isolated from a deep-sea seamount.</title>
        <authorList>
            <person name="Zhang D.-C."/>
        </authorList>
    </citation>
    <scope>NUCLEOTIDE SEQUENCE [LARGE SCALE GENOMIC DNA]</scope>
    <source>
        <strain evidence="2">TP390</strain>
    </source>
</reference>
<dbReference type="EMBL" id="WQLW01000001">
    <property type="protein sequence ID" value="MVO07607.1"/>
    <property type="molecule type" value="Genomic_DNA"/>
</dbReference>
<gene>
    <name evidence="1" type="ORF">GOQ30_00345</name>
</gene>
<dbReference type="AlphaFoldDB" id="A0A6I4IRP8"/>
<comment type="caution">
    <text evidence="1">The sequence shown here is derived from an EMBL/GenBank/DDBJ whole genome shotgun (WGS) entry which is preliminary data.</text>
</comment>
<accession>A0A6I4IRP8</accession>
<evidence type="ECO:0000313" key="2">
    <source>
        <dbReference type="Proteomes" id="UP000431264"/>
    </source>
</evidence>
<dbReference type="Proteomes" id="UP000431264">
    <property type="component" value="Unassembled WGS sequence"/>
</dbReference>
<dbReference type="RefSeq" id="WP_140996031.1">
    <property type="nucleotide sequence ID" value="NZ_VDCZ01000001.1"/>
</dbReference>
<evidence type="ECO:0000313" key="1">
    <source>
        <dbReference type="EMBL" id="MVO07607.1"/>
    </source>
</evidence>